<evidence type="ECO:0000313" key="7">
    <source>
        <dbReference type="Ensembl" id="ENSLCAP00010053050.1"/>
    </source>
</evidence>
<dbReference type="PANTHER" id="PTHR33865">
    <property type="entry name" value="PROTEIN FAM183B"/>
    <property type="match status" value="1"/>
</dbReference>
<evidence type="ECO:0008006" key="9">
    <source>
        <dbReference type="Google" id="ProtNLM"/>
    </source>
</evidence>
<accession>A0A4W6FQN3</accession>
<keyword evidence="3" id="KW-0963">Cytoplasm</keyword>
<dbReference type="InParanoid" id="A0A4W6FQN3"/>
<proteinExistence type="inferred from homology"/>
<dbReference type="GeneTree" id="ENSGT01030000238834"/>
<evidence type="ECO:0000256" key="3">
    <source>
        <dbReference type="ARBA" id="ARBA00022490"/>
    </source>
</evidence>
<keyword evidence="4" id="KW-0206">Cytoskeleton</keyword>
<dbReference type="STRING" id="8187.ENSLCAP00010053050"/>
<dbReference type="Ensembl" id="ENSLCAT00010054414.1">
    <property type="protein sequence ID" value="ENSLCAP00010053050.1"/>
    <property type="gene ID" value="ENSLCAG00010024670.1"/>
</dbReference>
<protein>
    <recommendedName>
        <fullName evidence="9">Family with sequence similarity 183 member A</fullName>
    </recommendedName>
</protein>
<sequence>MAGNEKHDVVHQNAIHVETIRKEQRHQKLHTEFSINPHRKLHVLPDKPMSRKPSEVIAENCKFTSLSLILDKCQSCYSRALLSQKGEKQLETMNEHLCHSQIMPVRLSFPADFIGAFHKARQEPTKKYTMPLTESQEIGWVSTPLVRKTCFDS</sequence>
<dbReference type="GO" id="GO:0005856">
    <property type="term" value="C:cytoskeleton"/>
    <property type="evidence" value="ECO:0007669"/>
    <property type="project" value="UniProtKB-SubCell"/>
</dbReference>
<evidence type="ECO:0000256" key="4">
    <source>
        <dbReference type="ARBA" id="ARBA00023212"/>
    </source>
</evidence>
<dbReference type="GO" id="GO:0097546">
    <property type="term" value="C:ciliary base"/>
    <property type="evidence" value="ECO:0007669"/>
    <property type="project" value="TreeGrafter"/>
</dbReference>
<comment type="subcellular location">
    <subcellularLocation>
        <location evidence="1">Cell projection</location>
        <location evidence="1">Cilium</location>
    </subcellularLocation>
    <subcellularLocation>
        <location evidence="2">Cytoplasm</location>
        <location evidence="2">Cytoskeleton</location>
    </subcellularLocation>
</comment>
<reference evidence="7" key="2">
    <citation type="submission" date="2025-08" db="UniProtKB">
        <authorList>
            <consortium name="Ensembl"/>
        </authorList>
    </citation>
    <scope>IDENTIFICATION</scope>
</reference>
<dbReference type="Pfam" id="PF14886">
    <property type="entry name" value="FAM183"/>
    <property type="match status" value="1"/>
</dbReference>
<dbReference type="AlphaFoldDB" id="A0A4W6FQN3"/>
<organism evidence="7 8">
    <name type="scientific">Lates calcarifer</name>
    <name type="common">Barramundi</name>
    <name type="synonym">Holocentrus calcarifer</name>
    <dbReference type="NCBI Taxonomy" id="8187"/>
    <lineage>
        <taxon>Eukaryota</taxon>
        <taxon>Metazoa</taxon>
        <taxon>Chordata</taxon>
        <taxon>Craniata</taxon>
        <taxon>Vertebrata</taxon>
        <taxon>Euteleostomi</taxon>
        <taxon>Actinopterygii</taxon>
        <taxon>Neopterygii</taxon>
        <taxon>Teleostei</taxon>
        <taxon>Neoteleostei</taxon>
        <taxon>Acanthomorphata</taxon>
        <taxon>Carangaria</taxon>
        <taxon>Carangaria incertae sedis</taxon>
        <taxon>Centropomidae</taxon>
        <taxon>Lates</taxon>
    </lineage>
</organism>
<keyword evidence="8" id="KW-1185">Reference proteome</keyword>
<evidence type="ECO:0000256" key="2">
    <source>
        <dbReference type="ARBA" id="ARBA00004245"/>
    </source>
</evidence>
<reference evidence="7" key="3">
    <citation type="submission" date="2025-09" db="UniProtKB">
        <authorList>
            <consortium name="Ensembl"/>
        </authorList>
    </citation>
    <scope>IDENTIFICATION</scope>
</reference>
<dbReference type="InterPro" id="IPR029214">
    <property type="entry name" value="CFAP144"/>
</dbReference>
<name>A0A4W6FQN3_LATCA</name>
<reference evidence="8" key="1">
    <citation type="submission" date="2015-09" db="EMBL/GenBank/DDBJ databases">
        <authorList>
            <person name="Sai Rama Sridatta P."/>
        </authorList>
    </citation>
    <scope>NUCLEOTIDE SEQUENCE [LARGE SCALE GENOMIC DNA]</scope>
</reference>
<keyword evidence="5" id="KW-0966">Cell projection</keyword>
<comment type="similarity">
    <text evidence="6">Belongs to the CFAP144 family.</text>
</comment>
<evidence type="ECO:0000313" key="8">
    <source>
        <dbReference type="Proteomes" id="UP000314980"/>
    </source>
</evidence>
<dbReference type="PANTHER" id="PTHR33865:SF3">
    <property type="entry name" value="PROTEIN FAM183B"/>
    <property type="match status" value="1"/>
</dbReference>
<evidence type="ECO:0000256" key="1">
    <source>
        <dbReference type="ARBA" id="ARBA00004138"/>
    </source>
</evidence>
<evidence type="ECO:0000256" key="6">
    <source>
        <dbReference type="ARBA" id="ARBA00034777"/>
    </source>
</evidence>
<dbReference type="Proteomes" id="UP000314980">
    <property type="component" value="Unassembled WGS sequence"/>
</dbReference>
<evidence type="ECO:0000256" key="5">
    <source>
        <dbReference type="ARBA" id="ARBA00023273"/>
    </source>
</evidence>